<comment type="caution">
    <text evidence="1">The sequence shown here is derived from an EMBL/GenBank/DDBJ whole genome shotgun (WGS) entry which is preliminary data.</text>
</comment>
<dbReference type="EMBL" id="BKCJ010004791">
    <property type="protein sequence ID" value="GEU63112.1"/>
    <property type="molecule type" value="Genomic_DNA"/>
</dbReference>
<accession>A0A6L2LRJ8</accession>
<reference evidence="1" key="1">
    <citation type="journal article" date="2019" name="Sci. Rep.">
        <title>Draft genome of Tanacetum cinerariifolium, the natural source of mosquito coil.</title>
        <authorList>
            <person name="Yamashiro T."/>
            <person name="Shiraishi A."/>
            <person name="Satake H."/>
            <person name="Nakayama K."/>
        </authorList>
    </citation>
    <scope>NUCLEOTIDE SEQUENCE</scope>
</reference>
<gene>
    <name evidence="1" type="ORF">Tci_035090</name>
</gene>
<proteinExistence type="predicted"/>
<name>A0A6L2LRJ8_TANCI</name>
<organism evidence="1">
    <name type="scientific">Tanacetum cinerariifolium</name>
    <name type="common">Dalmatian daisy</name>
    <name type="synonym">Chrysanthemum cinerariifolium</name>
    <dbReference type="NCBI Taxonomy" id="118510"/>
    <lineage>
        <taxon>Eukaryota</taxon>
        <taxon>Viridiplantae</taxon>
        <taxon>Streptophyta</taxon>
        <taxon>Embryophyta</taxon>
        <taxon>Tracheophyta</taxon>
        <taxon>Spermatophyta</taxon>
        <taxon>Magnoliopsida</taxon>
        <taxon>eudicotyledons</taxon>
        <taxon>Gunneridae</taxon>
        <taxon>Pentapetalae</taxon>
        <taxon>asterids</taxon>
        <taxon>campanulids</taxon>
        <taxon>Asterales</taxon>
        <taxon>Asteraceae</taxon>
        <taxon>Asteroideae</taxon>
        <taxon>Anthemideae</taxon>
        <taxon>Anthemidinae</taxon>
        <taxon>Tanacetum</taxon>
    </lineage>
</organism>
<protein>
    <submittedName>
        <fullName evidence="1">Uncharacterized protein</fullName>
    </submittedName>
</protein>
<dbReference type="AlphaFoldDB" id="A0A6L2LRJ8"/>
<sequence>MLFSIDDFSDDNYEGFEDDVEVWEVNKEWLMALVTPPSMPVVPPPITYEVGGLSTAAEGHSFTLLTPRFPVPSSVIKDLSTNMGNLEYGHGQLVIQAVGRLKQIGTQVEKGQQTVTQMDEAIARLSQQNMIIPSYEFCVIGDVDALES</sequence>
<evidence type="ECO:0000313" key="1">
    <source>
        <dbReference type="EMBL" id="GEU63112.1"/>
    </source>
</evidence>